<name>A0AAE0YN46_9GAST</name>
<sequence length="538" mass="62182">MVTQQQAKKKCRQYSVEYLKYGVVSAPQNQQQPMCLLCEKVFSNEAMKPSRLLEHLTKIHSDKVDKNIAYFQSLREKFQKRKTIGNMFASTSQQSTDGLRASYNISLLIARSGKPHAIGEELILPAVREVLHTGVHKSPDQIMKAIPLSDNSVQRRVDEIAENIEETLCNNLAATEFSLQIDESTLPGNESLLLAYVRFVKEEKSVQELLFARQLKTDTKGEQHLVAENLSGRLYKSMNTVITAVNKIKAHSLNSRLFQQLCIDNDEEFERLLLHTEVRWLSKGNCLKRFFSLFDKVVEFFQDSNTGLCDDLKNIKDDIAYLSDIFTKFNEVNLQLQGNDVNLIKVKSAISTFLSKCKLFKRNLARHELCQFPSLCELDKEKSISDDDLQVYCAHLEELQRDMSERFQDLLLLKIQDWVINPFLDVSNEETGEAEEELISIQNDIELSPKFKKSYQDFWLQQKISDFYPVLWNKVKIYFIAFPTSYLVERGFSAVALLLSKQRNRLRITERGDLRLLLIEFQPDVEKLISLHQVHPSH</sequence>
<gene>
    <name evidence="1" type="ORF">RRG08_047189</name>
</gene>
<organism evidence="1 2">
    <name type="scientific">Elysia crispata</name>
    <name type="common">lettuce slug</name>
    <dbReference type="NCBI Taxonomy" id="231223"/>
    <lineage>
        <taxon>Eukaryota</taxon>
        <taxon>Metazoa</taxon>
        <taxon>Spiralia</taxon>
        <taxon>Lophotrochozoa</taxon>
        <taxon>Mollusca</taxon>
        <taxon>Gastropoda</taxon>
        <taxon>Heterobranchia</taxon>
        <taxon>Euthyneura</taxon>
        <taxon>Panpulmonata</taxon>
        <taxon>Sacoglossa</taxon>
        <taxon>Placobranchoidea</taxon>
        <taxon>Plakobranchidae</taxon>
        <taxon>Elysia</taxon>
    </lineage>
</organism>
<dbReference type="AlphaFoldDB" id="A0AAE0YN46"/>
<dbReference type="PANTHER" id="PTHR45913:SF22">
    <property type="entry name" value="SCAN BOX DOMAIN-CONTAINING PROTEIN"/>
    <property type="match status" value="1"/>
</dbReference>
<dbReference type="InterPro" id="IPR012337">
    <property type="entry name" value="RNaseH-like_sf"/>
</dbReference>
<evidence type="ECO:0000313" key="2">
    <source>
        <dbReference type="Proteomes" id="UP001283361"/>
    </source>
</evidence>
<dbReference type="PANTHER" id="PTHR45913">
    <property type="entry name" value="EPM2A-INTERACTING PROTEIN 1"/>
    <property type="match status" value="1"/>
</dbReference>
<proteinExistence type="predicted"/>
<dbReference type="Proteomes" id="UP001283361">
    <property type="component" value="Unassembled WGS sequence"/>
</dbReference>
<evidence type="ECO:0000313" key="1">
    <source>
        <dbReference type="EMBL" id="KAK3751916.1"/>
    </source>
</evidence>
<reference evidence="1" key="1">
    <citation type="journal article" date="2023" name="G3 (Bethesda)">
        <title>A reference genome for the long-term kleptoplast-retaining sea slug Elysia crispata morphotype clarki.</title>
        <authorList>
            <person name="Eastman K.E."/>
            <person name="Pendleton A.L."/>
            <person name="Shaikh M.A."/>
            <person name="Suttiyut T."/>
            <person name="Ogas R."/>
            <person name="Tomko P."/>
            <person name="Gavelis G."/>
            <person name="Widhalm J.R."/>
            <person name="Wisecaver J.H."/>
        </authorList>
    </citation>
    <scope>NUCLEOTIDE SEQUENCE</scope>
    <source>
        <strain evidence="1">ECLA1</strain>
    </source>
</reference>
<accession>A0AAE0YN46</accession>
<evidence type="ECO:0008006" key="3">
    <source>
        <dbReference type="Google" id="ProtNLM"/>
    </source>
</evidence>
<keyword evidence="2" id="KW-1185">Reference proteome</keyword>
<protein>
    <recommendedName>
        <fullName evidence="3">SCAN domain-containing protein 3</fullName>
    </recommendedName>
</protein>
<dbReference type="SUPFAM" id="SSF53098">
    <property type="entry name" value="Ribonuclease H-like"/>
    <property type="match status" value="1"/>
</dbReference>
<comment type="caution">
    <text evidence="1">The sequence shown here is derived from an EMBL/GenBank/DDBJ whole genome shotgun (WGS) entry which is preliminary data.</text>
</comment>
<dbReference type="EMBL" id="JAWDGP010005804">
    <property type="protein sequence ID" value="KAK3751916.1"/>
    <property type="molecule type" value="Genomic_DNA"/>
</dbReference>